<feature type="domain" description="HD" evidence="6">
    <location>
        <begin position="70"/>
        <end position="170"/>
    </location>
</feature>
<gene>
    <name evidence="8" type="ORF">AALG99_15320</name>
</gene>
<comment type="similarity">
    <text evidence="4">Belongs to the relA/spoT family.</text>
</comment>
<protein>
    <recommendedName>
        <fullName evidence="2">GTP diphosphokinase</fullName>
        <ecNumber evidence="2">2.7.6.5</ecNumber>
    </recommendedName>
</protein>
<evidence type="ECO:0000256" key="1">
    <source>
        <dbReference type="ARBA" id="ARBA00004976"/>
    </source>
</evidence>
<dbReference type="NCBIfam" id="TIGR00691">
    <property type="entry name" value="spoT_relA"/>
    <property type="match status" value="1"/>
</dbReference>
<evidence type="ECO:0000313" key="8">
    <source>
        <dbReference type="EMBL" id="MEY8634863.1"/>
    </source>
</evidence>
<dbReference type="SUPFAM" id="SSF109604">
    <property type="entry name" value="HD-domain/PDEase-like"/>
    <property type="match status" value="1"/>
</dbReference>
<dbReference type="EC" id="2.7.6.5" evidence="2"/>
<keyword evidence="9" id="KW-1185">Reference proteome</keyword>
<dbReference type="Gene3D" id="3.30.460.10">
    <property type="entry name" value="Beta Polymerase, domain 2"/>
    <property type="match status" value="1"/>
</dbReference>
<dbReference type="SMART" id="SM00471">
    <property type="entry name" value="HDc"/>
    <property type="match status" value="1"/>
</dbReference>
<accession>A0ABV4DN45</accession>
<dbReference type="Pfam" id="PF13328">
    <property type="entry name" value="HD_4"/>
    <property type="match status" value="1"/>
</dbReference>
<dbReference type="Pfam" id="PF13291">
    <property type="entry name" value="ACT_4"/>
    <property type="match status" value="1"/>
</dbReference>
<evidence type="ECO:0000256" key="4">
    <source>
        <dbReference type="RuleBase" id="RU003847"/>
    </source>
</evidence>
<dbReference type="SMART" id="SM00954">
    <property type="entry name" value="RelA_SpoT"/>
    <property type="match status" value="1"/>
</dbReference>
<evidence type="ECO:0000259" key="7">
    <source>
        <dbReference type="PROSITE" id="PS51880"/>
    </source>
</evidence>
<feature type="domain" description="TGS" evidence="7">
    <location>
        <begin position="415"/>
        <end position="476"/>
    </location>
</feature>
<dbReference type="InterPro" id="IPR045865">
    <property type="entry name" value="ACT-like_dom_sf"/>
</dbReference>
<dbReference type="InterPro" id="IPR003607">
    <property type="entry name" value="HD/PDEase_dom"/>
</dbReference>
<dbReference type="SUPFAM" id="SSF81271">
    <property type="entry name" value="TGS-like"/>
    <property type="match status" value="1"/>
</dbReference>
<dbReference type="InterPro" id="IPR007685">
    <property type="entry name" value="RelA_SpoT"/>
</dbReference>
<dbReference type="SUPFAM" id="SSF55021">
    <property type="entry name" value="ACT-like"/>
    <property type="match status" value="1"/>
</dbReference>
<dbReference type="RefSeq" id="WP_024727276.1">
    <property type="nucleotide sequence ID" value="NZ_BAABXW010000001.1"/>
</dbReference>
<dbReference type="Proteomes" id="UP001565219">
    <property type="component" value="Unassembled WGS sequence"/>
</dbReference>
<dbReference type="PANTHER" id="PTHR21262:SF31">
    <property type="entry name" value="GTP PYROPHOSPHOKINASE"/>
    <property type="match status" value="1"/>
</dbReference>
<dbReference type="PROSITE" id="PS51880">
    <property type="entry name" value="TGS"/>
    <property type="match status" value="1"/>
</dbReference>
<keyword evidence="8" id="KW-0808">Transferase</keyword>
<sequence>MEQNSKTKINRVKKDISNPKSFTAPDELRHQLMETMKSLYSDEDIEMVGRAYDMAFEAHKDQKRKSGEPYIIHPICVAIILAELELDRETIIAGLLHDVVEDTDVTYEDVVREFGVEVAQLVDGVTKLGQLSYSKDKIEVQAENLRKMFLAMAKDIRVILIKLADRLHNMRTMQFMKPEKQKEKSRETMDIYAPIAHRLGISKIKVELDDLSLRYLKPDVYKELEHSLDSQKVRREAYIKEIVDEVSGHIERSGIKAEIDGRVKHFFSIYKKMVNQNKTLDQIYDLFAVRIKVDTVKDCYAALGVIHEMYKPIPGRFKDYIAMPKQNMYQSLHTTLIGPEGHPFEIQIRTFEMHRIAEYGIAAHWKYKEKSSSVGVNKEEEKLSWLREILEWQQDMDDNKEFLSLLKTNLDLFAEQVYCFTPNGDVKSLANGSTPIDFAYSIHSAVGNTMVGARVNGRQVPFEYHLQNGDRVEVITSQNSKGPSRDWLNIVKSTQAKSKINQWFKTQFKEENIVKGKEMLEKYCKGKRIELSSYLKPEYIKKVQLKYGFKDWESVCAAVGHGGLKEGQVVNKLAEEFNKDQKQKITDEQVLEAAEHVRERRPEEKQKGGIVVKGVDDVAVRFSKCCNPVPGDEIVGFVTRGRGVSIHRTDCVNLLSMSETDRSRLIEAEWQEGSEGSGQTYTTEISIYANNRKGMLADVSKVFLELDIDILTMNVSNSKKGRATLSMSFDINGVAQLNQVIARIRNIEGVVDIERKVG</sequence>
<dbReference type="CDD" id="cd01668">
    <property type="entry name" value="TGS_RSH"/>
    <property type="match status" value="1"/>
</dbReference>
<dbReference type="PANTHER" id="PTHR21262">
    <property type="entry name" value="GUANOSINE-3',5'-BIS DIPHOSPHATE 3'-PYROPHOSPHOHYDROLASE"/>
    <property type="match status" value="1"/>
</dbReference>
<dbReference type="InterPro" id="IPR002912">
    <property type="entry name" value="ACT_dom"/>
</dbReference>
<comment type="pathway">
    <text evidence="1">Purine metabolism; ppGpp biosynthesis; ppGpp from GTP: step 1/2.</text>
</comment>
<dbReference type="CDD" id="cd00077">
    <property type="entry name" value="HDc"/>
    <property type="match status" value="1"/>
</dbReference>
<dbReference type="Pfam" id="PF04607">
    <property type="entry name" value="RelA_SpoT"/>
    <property type="match status" value="1"/>
</dbReference>
<dbReference type="InterPro" id="IPR043519">
    <property type="entry name" value="NT_sf"/>
</dbReference>
<comment type="caution">
    <text evidence="8">The sequence shown here is derived from an EMBL/GenBank/DDBJ whole genome shotgun (WGS) entry which is preliminary data.</text>
</comment>
<dbReference type="Gene3D" id="1.10.3210.10">
    <property type="entry name" value="Hypothetical protein af1432"/>
    <property type="match status" value="1"/>
</dbReference>
<dbReference type="InterPro" id="IPR033655">
    <property type="entry name" value="TGS_RelA/SpoT"/>
</dbReference>
<dbReference type="GO" id="GO:0008728">
    <property type="term" value="F:GTP diphosphokinase activity"/>
    <property type="evidence" value="ECO:0007669"/>
    <property type="project" value="UniProtKB-EC"/>
</dbReference>
<dbReference type="Pfam" id="PF19296">
    <property type="entry name" value="RelA_AH_RIS"/>
    <property type="match status" value="1"/>
</dbReference>
<proteinExistence type="inferred from homology"/>
<reference evidence="8 9" key="1">
    <citation type="submission" date="2024-03" db="EMBL/GenBank/DDBJ databases">
        <title>Mouse gut bacterial collection (mGBC) of GemPharmatech.</title>
        <authorList>
            <person name="He Y."/>
            <person name="Dong L."/>
            <person name="Wu D."/>
            <person name="Gao X."/>
            <person name="Lin Z."/>
        </authorList>
    </citation>
    <scope>NUCLEOTIDE SEQUENCE [LARGE SCALE GENOMIC DNA]</scope>
    <source>
        <strain evidence="8 9">32-10</strain>
    </source>
</reference>
<evidence type="ECO:0000259" key="6">
    <source>
        <dbReference type="PROSITE" id="PS51831"/>
    </source>
</evidence>
<name>A0ABV4DN45_9FIRM</name>
<dbReference type="SUPFAM" id="SSF81301">
    <property type="entry name" value="Nucleotidyltransferase"/>
    <property type="match status" value="1"/>
</dbReference>
<evidence type="ECO:0000313" key="9">
    <source>
        <dbReference type="Proteomes" id="UP001565219"/>
    </source>
</evidence>
<evidence type="ECO:0000259" key="5">
    <source>
        <dbReference type="PROSITE" id="PS51671"/>
    </source>
</evidence>
<dbReference type="InterPro" id="IPR045600">
    <property type="entry name" value="RelA/SpoT_AH_RIS"/>
</dbReference>
<organism evidence="8 9">
    <name type="scientific">Anaerostipes hominis</name>
    <name type="common">ex Lee et al. 2021</name>
    <dbReference type="NCBI Taxonomy" id="2025494"/>
    <lineage>
        <taxon>Bacteria</taxon>
        <taxon>Bacillati</taxon>
        <taxon>Bacillota</taxon>
        <taxon>Clostridia</taxon>
        <taxon>Lachnospirales</taxon>
        <taxon>Lachnospiraceae</taxon>
        <taxon>Anaerostipes</taxon>
    </lineage>
</organism>
<dbReference type="CDD" id="cd05399">
    <property type="entry name" value="NT_Rel-Spo_like"/>
    <property type="match status" value="1"/>
</dbReference>
<dbReference type="Pfam" id="PF02824">
    <property type="entry name" value="TGS"/>
    <property type="match status" value="1"/>
</dbReference>
<evidence type="ECO:0000256" key="3">
    <source>
        <dbReference type="ARBA" id="ARBA00048244"/>
    </source>
</evidence>
<dbReference type="InterPro" id="IPR004095">
    <property type="entry name" value="TGS"/>
</dbReference>
<dbReference type="Gene3D" id="3.10.20.30">
    <property type="match status" value="1"/>
</dbReference>
<dbReference type="PROSITE" id="PS51671">
    <property type="entry name" value="ACT"/>
    <property type="match status" value="1"/>
</dbReference>
<dbReference type="InterPro" id="IPR006674">
    <property type="entry name" value="HD_domain"/>
</dbReference>
<dbReference type="EMBL" id="JBCLTR010000028">
    <property type="protein sequence ID" value="MEY8634863.1"/>
    <property type="molecule type" value="Genomic_DNA"/>
</dbReference>
<dbReference type="InterPro" id="IPR012675">
    <property type="entry name" value="Beta-grasp_dom_sf"/>
</dbReference>
<dbReference type="PROSITE" id="PS51831">
    <property type="entry name" value="HD"/>
    <property type="match status" value="1"/>
</dbReference>
<dbReference type="InterPro" id="IPR012676">
    <property type="entry name" value="TGS-like"/>
</dbReference>
<comment type="catalytic activity">
    <reaction evidence="3">
        <text>GTP + ATP = guanosine 3'-diphosphate 5'-triphosphate + AMP</text>
        <dbReference type="Rhea" id="RHEA:22088"/>
        <dbReference type="ChEBI" id="CHEBI:30616"/>
        <dbReference type="ChEBI" id="CHEBI:37565"/>
        <dbReference type="ChEBI" id="CHEBI:142410"/>
        <dbReference type="ChEBI" id="CHEBI:456215"/>
        <dbReference type="EC" id="2.7.6.5"/>
    </reaction>
</comment>
<dbReference type="CDD" id="cd04876">
    <property type="entry name" value="ACT_RelA-SpoT"/>
    <property type="match status" value="1"/>
</dbReference>
<feature type="domain" description="ACT" evidence="5">
    <location>
        <begin position="684"/>
        <end position="758"/>
    </location>
</feature>
<dbReference type="InterPro" id="IPR004811">
    <property type="entry name" value="RelA/Spo_fam"/>
</dbReference>
<dbReference type="Gene3D" id="3.30.70.260">
    <property type="match status" value="1"/>
</dbReference>
<comment type="function">
    <text evidence="4">In eubacteria ppGpp (guanosine 3'-diphosphate 5'-diphosphate) is a mediator of the stringent response that coordinates a variety of cellular activities in response to changes in nutritional abundance.</text>
</comment>
<evidence type="ECO:0000256" key="2">
    <source>
        <dbReference type="ARBA" id="ARBA00013251"/>
    </source>
</evidence>